<dbReference type="InterPro" id="IPR029044">
    <property type="entry name" value="Nucleotide-diphossugar_trans"/>
</dbReference>
<evidence type="ECO:0000313" key="3">
    <source>
        <dbReference type="Proteomes" id="UP000552864"/>
    </source>
</evidence>
<protein>
    <submittedName>
        <fullName evidence="2">Nucleotidyltransferase family protein</fullName>
    </submittedName>
</protein>
<comment type="caution">
    <text evidence="2">The sequence shown here is derived from an EMBL/GenBank/DDBJ whole genome shotgun (WGS) entry which is preliminary data.</text>
</comment>
<dbReference type="CDD" id="cd04182">
    <property type="entry name" value="GT_2_like_f"/>
    <property type="match status" value="1"/>
</dbReference>
<name>A0A847SIC5_9BACT</name>
<dbReference type="PANTHER" id="PTHR43777">
    <property type="entry name" value="MOLYBDENUM COFACTOR CYTIDYLYLTRANSFERASE"/>
    <property type="match status" value="1"/>
</dbReference>
<gene>
    <name evidence="2" type="ORF">HGH91_23435</name>
</gene>
<dbReference type="SUPFAM" id="SSF53448">
    <property type="entry name" value="Nucleotide-diphospho-sugar transferases"/>
    <property type="match status" value="1"/>
</dbReference>
<dbReference type="EMBL" id="JABAHZ010000006">
    <property type="protein sequence ID" value="NLR81601.1"/>
    <property type="molecule type" value="Genomic_DNA"/>
</dbReference>
<organism evidence="2 3">
    <name type="scientific">Chitinophaga eiseniae</name>
    <dbReference type="NCBI Taxonomy" id="634771"/>
    <lineage>
        <taxon>Bacteria</taxon>
        <taxon>Pseudomonadati</taxon>
        <taxon>Bacteroidota</taxon>
        <taxon>Chitinophagia</taxon>
        <taxon>Chitinophagales</taxon>
        <taxon>Chitinophagaceae</taxon>
        <taxon>Chitinophaga</taxon>
    </lineage>
</organism>
<dbReference type="Proteomes" id="UP000552864">
    <property type="component" value="Unassembled WGS sequence"/>
</dbReference>
<reference evidence="2 3" key="1">
    <citation type="submission" date="2020-04" db="EMBL/GenBank/DDBJ databases">
        <authorList>
            <person name="Yin C."/>
        </authorList>
    </citation>
    <scope>NUCLEOTIDE SEQUENCE [LARGE SCALE GENOMIC DNA]</scope>
    <source>
        <strain evidence="2 3">Ak56</strain>
    </source>
</reference>
<evidence type="ECO:0000313" key="2">
    <source>
        <dbReference type="EMBL" id="NLR81601.1"/>
    </source>
</evidence>
<proteinExistence type="predicted"/>
<dbReference type="GO" id="GO:0016779">
    <property type="term" value="F:nucleotidyltransferase activity"/>
    <property type="evidence" value="ECO:0007669"/>
    <property type="project" value="UniProtKB-ARBA"/>
</dbReference>
<feature type="domain" description="MobA-like NTP transferase" evidence="1">
    <location>
        <begin position="7"/>
        <end position="168"/>
    </location>
</feature>
<dbReference type="RefSeq" id="WP_168741226.1">
    <property type="nucleotide sequence ID" value="NZ_JABAHZ010000006.1"/>
</dbReference>
<evidence type="ECO:0000259" key="1">
    <source>
        <dbReference type="Pfam" id="PF12804"/>
    </source>
</evidence>
<keyword evidence="2" id="KW-0808">Transferase</keyword>
<sequence length="199" mass="21333">METTGIIILAAGASKRLGTPKQQLPFQHKSLLQNVVHTAQQSGPMPVVVVLGAFATQIKQQLPTEKVHTVVNPHWPTGMGSSIKAGLQHLLQLQPNTSSALLLLCDQPHISTTLLQDLYALKKSSGKGLIAASYGDTIGTPVLFDKKFFPQLLSLSGQEGAKKILLQHAGQVATRHFPEGAIDIDTNSDYEALLNNTGQ</sequence>
<dbReference type="InterPro" id="IPR025877">
    <property type="entry name" value="MobA-like_NTP_Trfase"/>
</dbReference>
<dbReference type="PANTHER" id="PTHR43777:SF1">
    <property type="entry name" value="MOLYBDENUM COFACTOR CYTIDYLYLTRANSFERASE"/>
    <property type="match status" value="1"/>
</dbReference>
<dbReference type="Pfam" id="PF12804">
    <property type="entry name" value="NTP_transf_3"/>
    <property type="match status" value="1"/>
</dbReference>
<accession>A0A847SIC5</accession>
<dbReference type="AlphaFoldDB" id="A0A847SIC5"/>
<keyword evidence="3" id="KW-1185">Reference proteome</keyword>
<dbReference type="Gene3D" id="3.90.550.10">
    <property type="entry name" value="Spore Coat Polysaccharide Biosynthesis Protein SpsA, Chain A"/>
    <property type="match status" value="1"/>
</dbReference>